<accession>A0ABQ5FLZ1</accession>
<reference evidence="2" key="2">
    <citation type="submission" date="2022-01" db="EMBL/GenBank/DDBJ databases">
        <authorList>
            <person name="Yamashiro T."/>
            <person name="Shiraishi A."/>
            <person name="Satake H."/>
            <person name="Nakayama K."/>
        </authorList>
    </citation>
    <scope>NUCLEOTIDE SEQUENCE</scope>
</reference>
<evidence type="ECO:0000313" key="3">
    <source>
        <dbReference type="Proteomes" id="UP001151760"/>
    </source>
</evidence>
<protein>
    <submittedName>
        <fullName evidence="2">Uncharacterized protein</fullName>
    </submittedName>
</protein>
<comment type="caution">
    <text evidence="2">The sequence shown here is derived from an EMBL/GenBank/DDBJ whole genome shotgun (WGS) entry which is preliminary data.</text>
</comment>
<feature type="compositionally biased region" description="Basic and acidic residues" evidence="1">
    <location>
        <begin position="56"/>
        <end position="70"/>
    </location>
</feature>
<organism evidence="2 3">
    <name type="scientific">Tanacetum coccineum</name>
    <dbReference type="NCBI Taxonomy" id="301880"/>
    <lineage>
        <taxon>Eukaryota</taxon>
        <taxon>Viridiplantae</taxon>
        <taxon>Streptophyta</taxon>
        <taxon>Embryophyta</taxon>
        <taxon>Tracheophyta</taxon>
        <taxon>Spermatophyta</taxon>
        <taxon>Magnoliopsida</taxon>
        <taxon>eudicotyledons</taxon>
        <taxon>Gunneridae</taxon>
        <taxon>Pentapetalae</taxon>
        <taxon>asterids</taxon>
        <taxon>campanulids</taxon>
        <taxon>Asterales</taxon>
        <taxon>Asteraceae</taxon>
        <taxon>Asteroideae</taxon>
        <taxon>Anthemideae</taxon>
        <taxon>Anthemidinae</taxon>
        <taxon>Tanacetum</taxon>
    </lineage>
</organism>
<feature type="compositionally biased region" description="Basic residues" evidence="1">
    <location>
        <begin position="43"/>
        <end position="55"/>
    </location>
</feature>
<sequence>MRRDPNKRLRGWTTMLSVDFPDCEDSRAYKYGHMSFTILRITKKRREKTMPKRHKNPDLGMEKTVKDKAKSKPKSQLVKVKVNPDKSKSQHVME</sequence>
<dbReference type="EMBL" id="BQNB010017538">
    <property type="protein sequence ID" value="GJT64370.1"/>
    <property type="molecule type" value="Genomic_DNA"/>
</dbReference>
<evidence type="ECO:0000256" key="1">
    <source>
        <dbReference type="SAM" id="MobiDB-lite"/>
    </source>
</evidence>
<gene>
    <name evidence="2" type="ORF">Tco_1015850</name>
</gene>
<keyword evidence="3" id="KW-1185">Reference proteome</keyword>
<feature type="compositionally biased region" description="Basic and acidic residues" evidence="1">
    <location>
        <begin position="82"/>
        <end position="94"/>
    </location>
</feature>
<reference evidence="2" key="1">
    <citation type="journal article" date="2022" name="Int. J. Mol. Sci.">
        <title>Draft Genome of Tanacetum Coccineum: Genomic Comparison of Closely Related Tanacetum-Family Plants.</title>
        <authorList>
            <person name="Yamashiro T."/>
            <person name="Shiraishi A."/>
            <person name="Nakayama K."/>
            <person name="Satake H."/>
        </authorList>
    </citation>
    <scope>NUCLEOTIDE SEQUENCE</scope>
</reference>
<name>A0ABQ5FLZ1_9ASTR</name>
<evidence type="ECO:0000313" key="2">
    <source>
        <dbReference type="EMBL" id="GJT64370.1"/>
    </source>
</evidence>
<dbReference type="Proteomes" id="UP001151760">
    <property type="component" value="Unassembled WGS sequence"/>
</dbReference>
<proteinExistence type="predicted"/>
<feature type="region of interest" description="Disordered" evidence="1">
    <location>
        <begin position="43"/>
        <end position="94"/>
    </location>
</feature>